<evidence type="ECO:0000259" key="5">
    <source>
        <dbReference type="PROSITE" id="PS51180"/>
    </source>
</evidence>
<dbReference type="Gene3D" id="1.25.40.280">
    <property type="entry name" value="alix/aip1 like domains"/>
    <property type="match status" value="1"/>
</dbReference>
<dbReference type="EMBL" id="JAOPHQ010002653">
    <property type="protein sequence ID" value="KAK0146000.1"/>
    <property type="molecule type" value="Genomic_DNA"/>
</dbReference>
<dbReference type="InterPro" id="IPR004328">
    <property type="entry name" value="BRO1_dom"/>
</dbReference>
<evidence type="ECO:0000313" key="7">
    <source>
        <dbReference type="Proteomes" id="UP001174136"/>
    </source>
</evidence>
<feature type="compositionally biased region" description="Basic and acidic residues" evidence="4">
    <location>
        <begin position="430"/>
        <end position="456"/>
    </location>
</feature>
<keyword evidence="7" id="KW-1185">Reference proteome</keyword>
<comment type="similarity">
    <text evidence="1">Belongs to the BROX family.</text>
</comment>
<evidence type="ECO:0000313" key="6">
    <source>
        <dbReference type="EMBL" id="KAK0146000.1"/>
    </source>
</evidence>
<dbReference type="CDD" id="cd09243">
    <property type="entry name" value="BRO1_Brox_like"/>
    <property type="match status" value="1"/>
</dbReference>
<organism evidence="6 7">
    <name type="scientific">Merluccius polli</name>
    <name type="common">Benguela hake</name>
    <name type="synonym">Merluccius cadenati</name>
    <dbReference type="NCBI Taxonomy" id="89951"/>
    <lineage>
        <taxon>Eukaryota</taxon>
        <taxon>Metazoa</taxon>
        <taxon>Chordata</taxon>
        <taxon>Craniata</taxon>
        <taxon>Vertebrata</taxon>
        <taxon>Euteleostomi</taxon>
        <taxon>Actinopterygii</taxon>
        <taxon>Neopterygii</taxon>
        <taxon>Teleostei</taxon>
        <taxon>Neoteleostei</taxon>
        <taxon>Acanthomorphata</taxon>
        <taxon>Zeiogadaria</taxon>
        <taxon>Gadariae</taxon>
        <taxon>Gadiformes</taxon>
        <taxon>Gadoidei</taxon>
        <taxon>Merlucciidae</taxon>
        <taxon>Merluccius</taxon>
    </lineage>
</organism>
<name>A0AA47P2I6_MERPO</name>
<dbReference type="Pfam" id="PF03097">
    <property type="entry name" value="BRO1"/>
    <property type="match status" value="1"/>
</dbReference>
<proteinExistence type="inferred from homology"/>
<feature type="region of interest" description="Disordered" evidence="4">
    <location>
        <begin position="430"/>
        <end position="463"/>
    </location>
</feature>
<dbReference type="AlphaFoldDB" id="A0AA47P2I6"/>
<evidence type="ECO:0000256" key="4">
    <source>
        <dbReference type="SAM" id="MobiDB-lite"/>
    </source>
</evidence>
<reference evidence="6" key="1">
    <citation type="journal article" date="2023" name="Front. Mar. Sci.">
        <title>A new Merluccius polli reference genome to investigate the effects of global change in West African waters.</title>
        <authorList>
            <person name="Mateo J.L."/>
            <person name="Blanco-Fernandez C."/>
            <person name="Garcia-Vazquez E."/>
            <person name="Machado-Schiaffino G."/>
        </authorList>
    </citation>
    <scope>NUCLEOTIDE SEQUENCE</scope>
    <source>
        <strain evidence="6">C29</strain>
        <tissue evidence="6">Fin</tissue>
    </source>
</reference>
<sequence>MEQLAPLYESSDLDLGLDLGLELGLDLGLDQGLDQGLDLVSSCCVPAGVQPSMAHWFHRNPLKSTAPVSFNFYGVASSPAANKICNNLRTDRARLLEMFTDITCNPDMMKNATDAYFSLLQGFISSLDGTTQENKMRFIQNFKWTDTLQGNVPSAQQDAIFELISMSYNVAIWYTKFASRMAGKENVTEAEAKDVHRSLKMAAGIFKHLKETHIPRLITPAEKGRDLEARVIDAYIIQCQAEAQEVTIARAIELKHNATLVAALSYETANFYQKANQTLHTLEPECSNKWKKYFQLKMHFYMAYAYCYHGQTLLASDKCGEAIRSLEEAEKCYQRAEELCKEYRQTKGPGATARPSEQLFFLKLGALVKNTLQKCQRENGFIYFHKVPAEPPQLELKASYGLAEPLAFELPPLSDQWSAEVYSTFDLTKGAKNDKAKAKPEEEVKPMKEPDLKPQKDTGCVVS</sequence>
<dbReference type="Proteomes" id="UP001174136">
    <property type="component" value="Unassembled WGS sequence"/>
</dbReference>
<feature type="domain" description="BRO1" evidence="5">
    <location>
        <begin position="137"/>
        <end position="463"/>
    </location>
</feature>
<dbReference type="PANTHER" id="PTHR23032">
    <property type="entry name" value="BRO1 DOMAIN-CONTAINING PROTEIN BROX"/>
    <property type="match status" value="1"/>
</dbReference>
<comment type="caution">
    <text evidence="6">The sequence shown here is derived from an EMBL/GenBank/DDBJ whole genome shotgun (WGS) entry which is preliminary data.</text>
</comment>
<dbReference type="InterPro" id="IPR038898">
    <property type="entry name" value="BROX"/>
</dbReference>
<accession>A0AA47P2I6</accession>
<gene>
    <name evidence="6" type="primary">brox_0</name>
    <name evidence="6" type="ORF">N1851_015066</name>
</gene>
<protein>
    <recommendedName>
        <fullName evidence="2">BRO1 domain-containing protein BROX</fullName>
    </recommendedName>
    <alternativeName>
        <fullName evidence="3">BRO1 domain- and CAAX motif-containing protein</fullName>
    </alternativeName>
</protein>
<dbReference type="PROSITE" id="PS51180">
    <property type="entry name" value="BRO1"/>
    <property type="match status" value="1"/>
</dbReference>
<dbReference type="SMART" id="SM01041">
    <property type="entry name" value="BRO1"/>
    <property type="match status" value="1"/>
</dbReference>
<dbReference type="PANTHER" id="PTHR23032:SF13">
    <property type="entry name" value="BRO1 DOMAIN-CONTAINING PROTEIN BROX"/>
    <property type="match status" value="1"/>
</dbReference>
<evidence type="ECO:0000256" key="2">
    <source>
        <dbReference type="ARBA" id="ARBA00017773"/>
    </source>
</evidence>
<evidence type="ECO:0000256" key="3">
    <source>
        <dbReference type="ARBA" id="ARBA00030751"/>
    </source>
</evidence>
<evidence type="ECO:0000256" key="1">
    <source>
        <dbReference type="ARBA" id="ARBA00008901"/>
    </source>
</evidence>
<dbReference type="InterPro" id="IPR038499">
    <property type="entry name" value="BRO1_sf"/>
</dbReference>